<dbReference type="PROSITE" id="PS51892">
    <property type="entry name" value="SUBTILASE"/>
    <property type="match status" value="1"/>
</dbReference>
<dbReference type="NCBIfam" id="TIGR04183">
    <property type="entry name" value="Por_Secre_tail"/>
    <property type="match status" value="1"/>
</dbReference>
<feature type="active site" description="Charge relay system" evidence="4">
    <location>
        <position position="445"/>
    </location>
</feature>
<gene>
    <name evidence="7" type="ORF">FRY97_13515</name>
</gene>
<dbReference type="InterPro" id="IPR015500">
    <property type="entry name" value="Peptidase_S8_subtilisin-rel"/>
</dbReference>
<dbReference type="PROSITE" id="PS00137">
    <property type="entry name" value="SUBTILASE_HIS"/>
    <property type="match status" value="1"/>
</dbReference>
<evidence type="ECO:0000256" key="5">
    <source>
        <dbReference type="RuleBase" id="RU003355"/>
    </source>
</evidence>
<accession>A0A5C6RMD3</accession>
<evidence type="ECO:0000256" key="1">
    <source>
        <dbReference type="ARBA" id="ARBA00022670"/>
    </source>
</evidence>
<keyword evidence="1 4" id="KW-0645">Protease</keyword>
<feature type="domain" description="Fibronectin type-III" evidence="6">
    <location>
        <begin position="944"/>
        <end position="1033"/>
    </location>
</feature>
<comment type="caution">
    <text evidence="7">The sequence shown here is derived from an EMBL/GenBank/DDBJ whole genome shotgun (WGS) entry which is preliminary data.</text>
</comment>
<dbReference type="PRINTS" id="PR00723">
    <property type="entry name" value="SUBTILISIN"/>
</dbReference>
<comment type="similarity">
    <text evidence="4 5">Belongs to the peptidase S8 family.</text>
</comment>
<dbReference type="PANTHER" id="PTHR42884:SF14">
    <property type="entry name" value="NEUROENDOCRINE CONVERTASE 1"/>
    <property type="match status" value="1"/>
</dbReference>
<dbReference type="InterPro" id="IPR036852">
    <property type="entry name" value="Peptidase_S8/S53_dom_sf"/>
</dbReference>
<evidence type="ECO:0000256" key="2">
    <source>
        <dbReference type="ARBA" id="ARBA00022801"/>
    </source>
</evidence>
<keyword evidence="8" id="KW-1185">Reference proteome</keyword>
<dbReference type="InterPro" id="IPR003961">
    <property type="entry name" value="FN3_dom"/>
</dbReference>
<dbReference type="EMBL" id="VOOR01000028">
    <property type="protein sequence ID" value="TXB62512.1"/>
    <property type="molecule type" value="Genomic_DNA"/>
</dbReference>
<keyword evidence="3 4" id="KW-0720">Serine protease</keyword>
<dbReference type="InterPro" id="IPR023827">
    <property type="entry name" value="Peptidase_S8_Asp-AS"/>
</dbReference>
<dbReference type="InterPro" id="IPR023828">
    <property type="entry name" value="Peptidase_S8_Ser-AS"/>
</dbReference>
<dbReference type="GO" id="GO:0016485">
    <property type="term" value="P:protein processing"/>
    <property type="evidence" value="ECO:0007669"/>
    <property type="project" value="TreeGrafter"/>
</dbReference>
<dbReference type="PROSITE" id="PS50853">
    <property type="entry name" value="FN3"/>
    <property type="match status" value="2"/>
</dbReference>
<evidence type="ECO:0000259" key="6">
    <source>
        <dbReference type="PROSITE" id="PS50853"/>
    </source>
</evidence>
<dbReference type="SMART" id="SM00060">
    <property type="entry name" value="FN3"/>
    <property type="match status" value="3"/>
</dbReference>
<dbReference type="GO" id="GO:0004252">
    <property type="term" value="F:serine-type endopeptidase activity"/>
    <property type="evidence" value="ECO:0007669"/>
    <property type="project" value="UniProtKB-UniRule"/>
</dbReference>
<dbReference type="Pfam" id="PF20009">
    <property type="entry name" value="GEVED"/>
    <property type="match status" value="1"/>
</dbReference>
<keyword evidence="2 4" id="KW-0378">Hydrolase</keyword>
<dbReference type="Gene3D" id="2.60.40.10">
    <property type="entry name" value="Immunoglobulins"/>
    <property type="match status" value="2"/>
</dbReference>
<evidence type="ECO:0000313" key="8">
    <source>
        <dbReference type="Proteomes" id="UP000321580"/>
    </source>
</evidence>
<evidence type="ECO:0000256" key="3">
    <source>
        <dbReference type="ARBA" id="ARBA00022825"/>
    </source>
</evidence>
<proteinExistence type="inferred from homology"/>
<dbReference type="CDD" id="cd00063">
    <property type="entry name" value="FN3"/>
    <property type="match status" value="2"/>
</dbReference>
<dbReference type="InterPro" id="IPR026444">
    <property type="entry name" value="Secre_tail"/>
</dbReference>
<dbReference type="SUPFAM" id="SSF52743">
    <property type="entry name" value="Subtilisin-like"/>
    <property type="match status" value="1"/>
</dbReference>
<dbReference type="Proteomes" id="UP000321580">
    <property type="component" value="Unassembled WGS sequence"/>
</dbReference>
<sequence>MVWKHGQPLFYAYCLIHDLNRRRQACIKPFNKAYFVRYNLISAFSFPAGITLEHLSMNYRTLLFLLGLFLPAILPAQQLDHVLGEALIRLEPKTDIAALSARLQWLDGQPTQFKVVKPVSAYMRIWRVSFDHNAISEVKFLAHLNRMPGIEVAQFNHLVELRSTVPNDPGFANQWQYINTGLGECVEGADIDADLAWGITTGGQNALGDDIVVCIVDDGLDPSHQDFGDNVWVNVAEIPDNGIDDDNNGFVDDYAGWNTGSDNDDIDEINGHGTPVAGIVGAQGNNGIGVAGVNWDVKLMIVVGGSGVESEVLEAYSFPLAHRMRYNETNGAEGSFVVATNSSWGVNFGQPENAPLWCAFYDTLGVHGILNAGATINGNQNVDEVGDLPTACASDFMISVTNLNCTGNKVTGAGFGVETIDLGAPGQGTWTAADGNSYGGFGGTSGATPHVAGAIALLYSAPCPQLTQLALENPEAAARLVRQSILDGTRPNSSLDGITVTGGMLNLNNSLQLLLQNCGPCPGAFALEATATDSSALVSWVSTDSTLSSNLLWRPLGDTVWTVLPDTVAPVLLQGLQPCTAYEFAVEDACADTTALSAAATFLTDGCCDAPQGLAAAVSIDSTVLSWQGGAAAQAYRVEVVCPLDTLVFDQVFEPTLTLSGLDSCQACLATVQSLCSENLPPDSLGTSLIFEVPGCGNCIDLGYCEPQGSTSFEFLQAVAVNGEENVSGNDGGYGDYTGFSFTLETGALITISLTPGWVGDAYPEDYWVWADLNQDGEFDFEQELLGSVEASTDEVVAISAIIPEDTPIGSTRLRVAMAYENSPTPACGVEIEGETEDYCLEIVDEVPPCSVPQGLSTGLLAYQSAGVSWSGSAAGYLLRYRADAAAAWSILEVEANTAVTLDGLELCTGYTAQVAGLCSDGIQSAWSAPVQFITLCNPDCSTAGAQLAAGSITDTTVMLAWQPSSQAISYEIELRQAGAANWAAYTAEGLEQAITGLAPCTAYEARLRATCEGVNNISAPSPMFAFETTCLTGLAEAVKVENLSVAPNPFGDQLQVRWSLPVEQDVTFTLYNSSGQAVLREAARISGKAFRTWPTSQLPAGLYWLEVQLEDGVQVLKAVKE</sequence>
<organism evidence="7 8">
    <name type="scientific">Phaeodactylibacter luteus</name>
    <dbReference type="NCBI Taxonomy" id="1564516"/>
    <lineage>
        <taxon>Bacteria</taxon>
        <taxon>Pseudomonadati</taxon>
        <taxon>Bacteroidota</taxon>
        <taxon>Saprospiria</taxon>
        <taxon>Saprospirales</taxon>
        <taxon>Haliscomenobacteraceae</taxon>
        <taxon>Phaeodactylibacter</taxon>
    </lineage>
</organism>
<dbReference type="InterPro" id="IPR000209">
    <property type="entry name" value="Peptidase_S8/S53_dom"/>
</dbReference>
<feature type="active site" description="Charge relay system" evidence="4">
    <location>
        <position position="272"/>
    </location>
</feature>
<dbReference type="PANTHER" id="PTHR42884">
    <property type="entry name" value="PROPROTEIN CONVERTASE SUBTILISIN/KEXIN-RELATED"/>
    <property type="match status" value="1"/>
</dbReference>
<dbReference type="GO" id="GO:0016020">
    <property type="term" value="C:membrane"/>
    <property type="evidence" value="ECO:0007669"/>
    <property type="project" value="TreeGrafter"/>
</dbReference>
<feature type="domain" description="Fibronectin type-III" evidence="6">
    <location>
        <begin position="852"/>
        <end position="940"/>
    </location>
</feature>
<dbReference type="PROSITE" id="PS00136">
    <property type="entry name" value="SUBTILASE_ASP"/>
    <property type="match status" value="1"/>
</dbReference>
<dbReference type="PROSITE" id="PS00138">
    <property type="entry name" value="SUBTILASE_SER"/>
    <property type="match status" value="1"/>
</dbReference>
<dbReference type="InterPro" id="IPR036116">
    <property type="entry name" value="FN3_sf"/>
</dbReference>
<dbReference type="Pfam" id="PF18962">
    <property type="entry name" value="Por_Secre_tail"/>
    <property type="match status" value="1"/>
</dbReference>
<evidence type="ECO:0000256" key="4">
    <source>
        <dbReference type="PROSITE-ProRule" id="PRU01240"/>
    </source>
</evidence>
<dbReference type="Gene3D" id="3.40.50.200">
    <property type="entry name" value="Peptidase S8/S53 domain"/>
    <property type="match status" value="1"/>
</dbReference>
<dbReference type="InterPro" id="IPR022398">
    <property type="entry name" value="Peptidase_S8_His-AS"/>
</dbReference>
<feature type="active site" description="Charge relay system" evidence="4">
    <location>
        <position position="217"/>
    </location>
</feature>
<dbReference type="SUPFAM" id="SSF49265">
    <property type="entry name" value="Fibronectin type III"/>
    <property type="match status" value="1"/>
</dbReference>
<dbReference type="InterPro" id="IPR013783">
    <property type="entry name" value="Ig-like_fold"/>
</dbReference>
<dbReference type="InterPro" id="IPR045474">
    <property type="entry name" value="GEVED"/>
</dbReference>
<dbReference type="OrthoDB" id="9813435at2"/>
<reference evidence="7 8" key="1">
    <citation type="submission" date="2019-08" db="EMBL/GenBank/DDBJ databases">
        <title>Genome of Phaeodactylibacter luteus.</title>
        <authorList>
            <person name="Bowman J.P."/>
        </authorList>
    </citation>
    <scope>NUCLEOTIDE SEQUENCE [LARGE SCALE GENOMIC DNA]</scope>
    <source>
        <strain evidence="7 8">KCTC 42180</strain>
    </source>
</reference>
<dbReference type="AlphaFoldDB" id="A0A5C6RMD3"/>
<dbReference type="Pfam" id="PF00082">
    <property type="entry name" value="Peptidase_S8"/>
    <property type="match status" value="1"/>
</dbReference>
<protein>
    <submittedName>
        <fullName evidence="7">S8 family serine peptidase</fullName>
    </submittedName>
</protein>
<evidence type="ECO:0000313" key="7">
    <source>
        <dbReference type="EMBL" id="TXB62512.1"/>
    </source>
</evidence>
<name>A0A5C6RMD3_9BACT</name>